<reference evidence="2 3" key="1">
    <citation type="submission" date="2019-12" db="EMBL/GenBank/DDBJ databases">
        <title>Novel species isolated from a subtropical stream in China.</title>
        <authorList>
            <person name="Lu H."/>
        </authorList>
    </citation>
    <scope>NUCLEOTIDE SEQUENCE [LARGE SCALE GENOMIC DNA]</scope>
    <source>
        <strain evidence="2 3">FT55W</strain>
    </source>
</reference>
<dbReference type="SUPFAM" id="SSF53067">
    <property type="entry name" value="Actin-like ATPase domain"/>
    <property type="match status" value="1"/>
</dbReference>
<dbReference type="PANTHER" id="PTHR18964:SF149">
    <property type="entry name" value="BIFUNCTIONAL UDP-N-ACETYLGLUCOSAMINE 2-EPIMERASE_N-ACETYLMANNOSAMINE KINASE"/>
    <property type="match status" value="1"/>
</dbReference>
<dbReference type="Gene3D" id="3.30.420.40">
    <property type="match status" value="2"/>
</dbReference>
<dbReference type="InterPro" id="IPR000600">
    <property type="entry name" value="ROK"/>
</dbReference>
<comment type="similarity">
    <text evidence="1">Belongs to the ROK (NagC/XylR) family.</text>
</comment>
<accession>A0A7X4GUZ8</accession>
<dbReference type="PROSITE" id="PS01125">
    <property type="entry name" value="ROK"/>
    <property type="match status" value="1"/>
</dbReference>
<dbReference type="SUPFAM" id="SSF46785">
    <property type="entry name" value="Winged helix' DNA-binding domain"/>
    <property type="match status" value="1"/>
</dbReference>
<comment type="caution">
    <text evidence="2">The sequence shown here is derived from an EMBL/GenBank/DDBJ whole genome shotgun (WGS) entry which is preliminary data.</text>
</comment>
<dbReference type="Gene3D" id="1.10.10.10">
    <property type="entry name" value="Winged helix-like DNA-binding domain superfamily/Winged helix DNA-binding domain"/>
    <property type="match status" value="1"/>
</dbReference>
<dbReference type="PANTHER" id="PTHR18964">
    <property type="entry name" value="ROK (REPRESSOR, ORF, KINASE) FAMILY"/>
    <property type="match status" value="1"/>
</dbReference>
<dbReference type="Pfam" id="PF13412">
    <property type="entry name" value="HTH_24"/>
    <property type="match status" value="1"/>
</dbReference>
<dbReference type="AlphaFoldDB" id="A0A7X4GUZ8"/>
<evidence type="ECO:0000313" key="2">
    <source>
        <dbReference type="EMBL" id="MYM69074.1"/>
    </source>
</evidence>
<keyword evidence="3" id="KW-1185">Reference proteome</keyword>
<dbReference type="Pfam" id="PF00480">
    <property type="entry name" value="ROK"/>
    <property type="match status" value="1"/>
</dbReference>
<dbReference type="RefSeq" id="WP_161015606.1">
    <property type="nucleotide sequence ID" value="NZ_WWCK01000006.1"/>
</dbReference>
<dbReference type="InterPro" id="IPR043129">
    <property type="entry name" value="ATPase_NBD"/>
</dbReference>
<evidence type="ECO:0000256" key="1">
    <source>
        <dbReference type="ARBA" id="ARBA00006479"/>
    </source>
</evidence>
<gene>
    <name evidence="2" type="ORF">GTP45_19840</name>
</gene>
<dbReference type="InterPro" id="IPR049874">
    <property type="entry name" value="ROK_cs"/>
</dbReference>
<protein>
    <submittedName>
        <fullName evidence="2">ROK family protein</fullName>
    </submittedName>
</protein>
<name>A0A7X4GUZ8_9BURK</name>
<dbReference type="Proteomes" id="UP000450012">
    <property type="component" value="Unassembled WGS sequence"/>
</dbReference>
<sequence>MIVAGDQQLLKQINRMALVRQLCSAPGLSRAALAETVGLTKSTVSLLVRELLDEGWLTEADILATGALGRRATPLQLDGQRLALLGADMGIGMARIVATNLLGEVLAEQELPYLDAADTAGCIGLMAQGLAELATCAALAGRTVLGIGVGLHGVVDDATGVLHYAPHLGWRNVDVASQLRAQFAGTPLAELPLFIQNEANVAALAELEFSGQIDADPLIYLSIGYGVGAGIIVNGRLLTGLYGFAGEVGHTILQQGGPPCSCGRRGCADALIGLQALLDEVYGKQQPASPEQLEQLFTEAEAGDDGAARAVAAAGRNLGVLLNNLWVAFDPMCIVVGGAALRLGERFIGPGRGVLHDCASATGLAAPTIRTPHFGNNAIAIGGAAMARHYLMRPFTEPSPARRNANKLGALPPAVAAGVLALGLN</sequence>
<dbReference type="InterPro" id="IPR036390">
    <property type="entry name" value="WH_DNA-bd_sf"/>
</dbReference>
<dbReference type="EMBL" id="WWCK01000006">
    <property type="protein sequence ID" value="MYM69074.1"/>
    <property type="molecule type" value="Genomic_DNA"/>
</dbReference>
<organism evidence="2 3">
    <name type="scientific">Duganella rivi</name>
    <dbReference type="NCBI Taxonomy" id="2666083"/>
    <lineage>
        <taxon>Bacteria</taxon>
        <taxon>Pseudomonadati</taxon>
        <taxon>Pseudomonadota</taxon>
        <taxon>Betaproteobacteria</taxon>
        <taxon>Burkholderiales</taxon>
        <taxon>Oxalobacteraceae</taxon>
        <taxon>Telluria group</taxon>
        <taxon>Duganella</taxon>
    </lineage>
</organism>
<evidence type="ECO:0000313" key="3">
    <source>
        <dbReference type="Proteomes" id="UP000450012"/>
    </source>
</evidence>
<dbReference type="InterPro" id="IPR036388">
    <property type="entry name" value="WH-like_DNA-bd_sf"/>
</dbReference>
<proteinExistence type="inferred from homology"/>